<dbReference type="InterPro" id="IPR011004">
    <property type="entry name" value="Trimer_LpxA-like_sf"/>
</dbReference>
<keyword evidence="4" id="KW-1185">Reference proteome</keyword>
<evidence type="ECO:0000256" key="2">
    <source>
        <dbReference type="ARBA" id="ARBA00022679"/>
    </source>
</evidence>
<dbReference type="InterPro" id="IPR051159">
    <property type="entry name" value="Hexapeptide_acetyltransf"/>
</dbReference>
<dbReference type="EMBL" id="QKVK01000001">
    <property type="protein sequence ID" value="PZF78792.1"/>
    <property type="molecule type" value="Genomic_DNA"/>
</dbReference>
<keyword evidence="2 3" id="KW-0808">Transferase</keyword>
<evidence type="ECO:0000256" key="1">
    <source>
        <dbReference type="ARBA" id="ARBA00007274"/>
    </source>
</evidence>
<dbReference type="RefSeq" id="WP_111196120.1">
    <property type="nucleotide sequence ID" value="NZ_QKVK01000001.1"/>
</dbReference>
<protein>
    <submittedName>
        <fullName evidence="3">Putative colanic acid biosynthesis acetyltransferase</fullName>
    </submittedName>
</protein>
<dbReference type="PANTHER" id="PTHR23416">
    <property type="entry name" value="SIALIC ACID SYNTHASE-RELATED"/>
    <property type="match status" value="1"/>
</dbReference>
<dbReference type="GO" id="GO:0008374">
    <property type="term" value="F:O-acyltransferase activity"/>
    <property type="evidence" value="ECO:0007669"/>
    <property type="project" value="TreeGrafter"/>
</dbReference>
<dbReference type="Gene3D" id="2.160.10.10">
    <property type="entry name" value="Hexapeptide repeat proteins"/>
    <property type="match status" value="1"/>
</dbReference>
<dbReference type="GO" id="GO:0005829">
    <property type="term" value="C:cytosol"/>
    <property type="evidence" value="ECO:0007669"/>
    <property type="project" value="TreeGrafter"/>
</dbReference>
<dbReference type="AlphaFoldDB" id="A0A2W2AYG0"/>
<dbReference type="SUPFAM" id="SSF51161">
    <property type="entry name" value="Trimeric LpxA-like enzymes"/>
    <property type="match status" value="1"/>
</dbReference>
<comment type="similarity">
    <text evidence="1">Belongs to the transferase hexapeptide repeat family.</text>
</comment>
<evidence type="ECO:0000313" key="4">
    <source>
        <dbReference type="Proteomes" id="UP000248795"/>
    </source>
</evidence>
<organism evidence="3 4">
    <name type="scientific">Aestuariivirga litoralis</name>
    <dbReference type="NCBI Taxonomy" id="2650924"/>
    <lineage>
        <taxon>Bacteria</taxon>
        <taxon>Pseudomonadati</taxon>
        <taxon>Pseudomonadota</taxon>
        <taxon>Alphaproteobacteria</taxon>
        <taxon>Hyphomicrobiales</taxon>
        <taxon>Aestuariivirgaceae</taxon>
        <taxon>Aestuariivirga</taxon>
    </lineage>
</organism>
<comment type="caution">
    <text evidence="3">The sequence shown here is derived from an EMBL/GenBank/DDBJ whole genome shotgun (WGS) entry which is preliminary data.</text>
</comment>
<dbReference type="Proteomes" id="UP000248795">
    <property type="component" value="Unassembled WGS sequence"/>
</dbReference>
<evidence type="ECO:0000313" key="3">
    <source>
        <dbReference type="EMBL" id="PZF78792.1"/>
    </source>
</evidence>
<gene>
    <name evidence="3" type="ORF">DK847_03070</name>
</gene>
<dbReference type="PANTHER" id="PTHR23416:SF23">
    <property type="entry name" value="ACETYLTRANSFERASE C18B11.09C-RELATED"/>
    <property type="match status" value="1"/>
</dbReference>
<reference evidence="4" key="1">
    <citation type="submission" date="2018-06" db="EMBL/GenBank/DDBJ databases">
        <title>Aestuariibacter litoralis strain KCTC 52945T.</title>
        <authorList>
            <person name="Li X."/>
            <person name="Salam N."/>
            <person name="Li J.-L."/>
            <person name="Chen Y.-M."/>
            <person name="Yang Z.-W."/>
            <person name="Zhang L.-Y."/>
            <person name="Han M.-X."/>
            <person name="Xiao M."/>
            <person name="Li W.-J."/>
        </authorList>
    </citation>
    <scope>NUCLEOTIDE SEQUENCE [LARGE SCALE GENOMIC DNA]</scope>
    <source>
        <strain evidence="4">KCTC 52945</strain>
    </source>
</reference>
<proteinExistence type="inferred from homology"/>
<accession>A0A2W2AYG0</accession>
<name>A0A2W2AYG0_9HYPH</name>
<dbReference type="CDD" id="cd05825">
    <property type="entry name" value="LbH_wcaF_like"/>
    <property type="match status" value="1"/>
</dbReference>
<sequence>MKKQRLPIDGGPTFSLSHRLYRLGWNTTWFLLASWTPPFMRGWRCMLLRLFGAKIGAGCDVRASARVWYPRNLVMEARTTMADGVICYNVDTVTLQQGALVSQRAYLCTASHAIDDPKFPLTHRPIRLERLSWIASDAFVGPGVTAGEGSVLGARGVAFADLEAWQVYRGNPAQPLRRRKKIG</sequence>